<proteinExistence type="predicted"/>
<gene>
    <name evidence="1" type="ORF">T05_1132</name>
    <name evidence="2" type="ORF">T05_3420</name>
</gene>
<reference evidence="2 3" key="1">
    <citation type="submission" date="2015-01" db="EMBL/GenBank/DDBJ databases">
        <title>Evolution of Trichinella species and genotypes.</title>
        <authorList>
            <person name="Korhonen P.K."/>
            <person name="Edoardo P."/>
            <person name="Giuseppe L.R."/>
            <person name="Gasser R.B."/>
        </authorList>
    </citation>
    <scope>NUCLEOTIDE SEQUENCE [LARGE SCALE GENOMIC DNA]</scope>
    <source>
        <strain evidence="2">ISS417</strain>
    </source>
</reference>
<evidence type="ECO:0000313" key="3">
    <source>
        <dbReference type="Proteomes" id="UP000055048"/>
    </source>
</evidence>
<organism evidence="2 3">
    <name type="scientific">Trichinella murrelli</name>
    <dbReference type="NCBI Taxonomy" id="144512"/>
    <lineage>
        <taxon>Eukaryota</taxon>
        <taxon>Metazoa</taxon>
        <taxon>Ecdysozoa</taxon>
        <taxon>Nematoda</taxon>
        <taxon>Enoplea</taxon>
        <taxon>Dorylaimia</taxon>
        <taxon>Trichinellida</taxon>
        <taxon>Trichinellidae</taxon>
        <taxon>Trichinella</taxon>
    </lineage>
</organism>
<feature type="non-terminal residue" evidence="2">
    <location>
        <position position="219"/>
    </location>
</feature>
<sequence length="219" mass="24407">LYHIANAYTNHSSCYSIPLPVRNPSIVIYQRSTYATMHLEWYTAGLPIQHSFSMMYLTTPPCNTRPPPIHHLPSVAKPIGNPCTNRLVMYTRCHPVHHPSVSVYPLSTHPAILSDKSGTLVAHFSITISMLYSCSPHFHRIICEDSPPHTLPPPTQGCVPHRHSLHQSFDHPYLLSPCHHPSISVYSPSTHSTCDRTIHTLPASIPRGIILPPISTTLS</sequence>
<evidence type="ECO:0000313" key="2">
    <source>
        <dbReference type="EMBL" id="KRX44845.1"/>
    </source>
</evidence>
<accession>A0A0V0U0R9</accession>
<feature type="non-terminal residue" evidence="2">
    <location>
        <position position="1"/>
    </location>
</feature>
<dbReference type="Proteomes" id="UP000055048">
    <property type="component" value="Unassembled WGS sequence"/>
</dbReference>
<comment type="caution">
    <text evidence="2">The sequence shown here is derived from an EMBL/GenBank/DDBJ whole genome shotgun (WGS) entry which is preliminary data.</text>
</comment>
<dbReference type="AlphaFoldDB" id="A0A0V0U0R9"/>
<dbReference type="EMBL" id="JYDJ01000507">
    <property type="protein sequence ID" value="KRX34846.1"/>
    <property type="molecule type" value="Genomic_DNA"/>
</dbReference>
<name>A0A0V0U0R9_9BILA</name>
<evidence type="ECO:0000313" key="1">
    <source>
        <dbReference type="EMBL" id="KRX34846.1"/>
    </source>
</evidence>
<protein>
    <submittedName>
        <fullName evidence="2">Uncharacterized protein</fullName>
    </submittedName>
</protein>
<keyword evidence="3" id="KW-1185">Reference proteome</keyword>
<dbReference type="EMBL" id="JYDJ01000088">
    <property type="protein sequence ID" value="KRX44845.1"/>
    <property type="molecule type" value="Genomic_DNA"/>
</dbReference>